<proteinExistence type="predicted"/>
<feature type="compositionally biased region" description="Basic and acidic residues" evidence="1">
    <location>
        <begin position="110"/>
        <end position="121"/>
    </location>
</feature>
<evidence type="ECO:0008006" key="5">
    <source>
        <dbReference type="Google" id="ProtNLM"/>
    </source>
</evidence>
<dbReference type="InParanoid" id="A0A1Q3BV95"/>
<feature type="compositionally biased region" description="Basic and acidic residues" evidence="1">
    <location>
        <begin position="137"/>
        <end position="150"/>
    </location>
</feature>
<evidence type="ECO:0000256" key="1">
    <source>
        <dbReference type="SAM" id="MobiDB-lite"/>
    </source>
</evidence>
<evidence type="ECO:0000313" key="3">
    <source>
        <dbReference type="EMBL" id="GAV71903.1"/>
    </source>
</evidence>
<dbReference type="Proteomes" id="UP000187406">
    <property type="component" value="Unassembled WGS sequence"/>
</dbReference>
<reference evidence="2" key="2">
    <citation type="journal article" date="2017" name="Nat. Ecol. Evol.">
        <title>Genome of the pitcher plant Cephalotus reveals genetic changes associated with carnivory.</title>
        <authorList>
            <person name="Fukushima K."/>
            <person name="Fang X."/>
            <person name="Alvarez-Ponce D."/>
            <person name="Cai H."/>
            <person name="Carretero-Paulet L."/>
            <person name="Chen C."/>
            <person name="Chang T."/>
            <person name="Farr K.M."/>
            <person name="Fujita T."/>
            <person name="Hiwatashi Y."/>
            <person name="Hoshi Y."/>
            <person name="Imai T."/>
            <person name="Kasahara M."/>
            <person name="Librado P."/>
            <person name="Mao L."/>
            <person name="Mori H."/>
            <person name="Nishiyama T."/>
            <person name="Nozawa M."/>
            <person name="Palfalvi G."/>
            <person name="Pollard S.T."/>
            <person name="Rozas J."/>
            <person name="Sanchez-Gracia A."/>
            <person name="Sankoff D."/>
            <person name="Shibata T.F."/>
            <person name="Shigenobu S."/>
            <person name="Sumikawa N."/>
            <person name="Uzawa T."/>
            <person name="Xie M."/>
            <person name="Zheng C."/>
            <person name="Pollock D.D."/>
            <person name="Albert V.A."/>
            <person name="Li S."/>
            <person name="Hasebe M."/>
        </authorList>
    </citation>
    <scope>NUCLEOTIDE SEQUENCE</scope>
    <source>
        <strain evidence="2">St1</strain>
    </source>
</reference>
<feature type="region of interest" description="Disordered" evidence="1">
    <location>
        <begin position="59"/>
        <end position="214"/>
    </location>
</feature>
<reference evidence="4" key="1">
    <citation type="submission" date="2016-04" db="EMBL/GenBank/DDBJ databases">
        <title>Cephalotus genome sequencing.</title>
        <authorList>
            <person name="Fukushima K."/>
            <person name="Hasebe M."/>
            <person name="Fang X."/>
        </authorList>
    </citation>
    <scope>NUCLEOTIDE SEQUENCE [LARGE SCALE GENOMIC DNA]</scope>
    <source>
        <strain evidence="4">cv. St1</strain>
    </source>
</reference>
<feature type="compositionally biased region" description="Basic and acidic residues" evidence="1">
    <location>
        <begin position="87"/>
        <end position="99"/>
    </location>
</feature>
<feature type="compositionally biased region" description="Low complexity" evidence="1">
    <location>
        <begin position="183"/>
        <end position="205"/>
    </location>
</feature>
<dbReference type="PANTHER" id="PTHR35692:SF1">
    <property type="entry name" value="F26F24.11"/>
    <property type="match status" value="1"/>
</dbReference>
<evidence type="ECO:0000313" key="4">
    <source>
        <dbReference type="Proteomes" id="UP000187406"/>
    </source>
</evidence>
<sequence length="305" mass="33833">MADFGFLSDTDDSAVEELIAQVQELSVLEQVSAINCSGFTHSALPPELESRFHKLKSFPLSKPTIDTTKSKSLRHSKSEFSHSVNPKTEKNEPDKEFSGHSRNNPNTKSGLEREKGLKNESDSISDEGSEILSVSKRNPEGKFGSREKSKYGYVSSPSSSSNSSKENRIFSASKQNPQETVKLTSELKSGSLSSPCSSSNSWLNSPSPPTKSGCFWCSPKKVSKKKKDKELDTGFNWSKHDEFLSDLSTFSVKEQEKKLKKAMKEQQKMSSEAEKIVKWAKQASARMSFHGIEDELSDADSAKRV</sequence>
<feature type="compositionally biased region" description="Low complexity" evidence="1">
    <location>
        <begin position="155"/>
        <end position="164"/>
    </location>
</feature>
<dbReference type="OrthoDB" id="1936256at2759"/>
<dbReference type="EMBL" id="BDDD01000951">
    <property type="protein sequence ID" value="GAV71901.1"/>
    <property type="molecule type" value="Genomic_DNA"/>
</dbReference>
<feature type="compositionally biased region" description="Polar residues" evidence="1">
    <location>
        <begin position="170"/>
        <end position="182"/>
    </location>
</feature>
<evidence type="ECO:0000313" key="2">
    <source>
        <dbReference type="EMBL" id="GAV71901.1"/>
    </source>
</evidence>
<dbReference type="STRING" id="3775.A0A1Q3BV95"/>
<dbReference type="PANTHER" id="PTHR35692">
    <property type="entry name" value="F26F24.11"/>
    <property type="match status" value="1"/>
</dbReference>
<dbReference type="AlphaFoldDB" id="A0A1Q3BV95"/>
<name>A0A1Q3BV95_CEPFO</name>
<keyword evidence="4" id="KW-1185">Reference proteome</keyword>
<dbReference type="EMBL" id="BDDD01000951">
    <property type="protein sequence ID" value="GAV71903.1"/>
    <property type="molecule type" value="Genomic_DNA"/>
</dbReference>
<feature type="compositionally biased region" description="Polar residues" evidence="1">
    <location>
        <begin position="100"/>
        <end position="109"/>
    </location>
</feature>
<organism evidence="2 4">
    <name type="scientific">Cephalotus follicularis</name>
    <name type="common">Albany pitcher plant</name>
    <dbReference type="NCBI Taxonomy" id="3775"/>
    <lineage>
        <taxon>Eukaryota</taxon>
        <taxon>Viridiplantae</taxon>
        <taxon>Streptophyta</taxon>
        <taxon>Embryophyta</taxon>
        <taxon>Tracheophyta</taxon>
        <taxon>Spermatophyta</taxon>
        <taxon>Magnoliopsida</taxon>
        <taxon>eudicotyledons</taxon>
        <taxon>Gunneridae</taxon>
        <taxon>Pentapetalae</taxon>
        <taxon>rosids</taxon>
        <taxon>fabids</taxon>
        <taxon>Oxalidales</taxon>
        <taxon>Cephalotaceae</taxon>
        <taxon>Cephalotus</taxon>
    </lineage>
</organism>
<gene>
    <name evidence="2" type="ORF">CFOL_v3_15390</name>
    <name evidence="3" type="ORF">CFOL_v3_15392</name>
</gene>
<comment type="caution">
    <text evidence="2">The sequence shown here is derived from an EMBL/GenBank/DDBJ whole genome shotgun (WGS) entry which is preliminary data.</text>
</comment>
<dbReference type="FunCoup" id="A0A1Q3BV95">
    <property type="interactions" value="128"/>
</dbReference>
<accession>A0A1Q3BV95</accession>
<protein>
    <recommendedName>
        <fullName evidence="5">Hepatoma-derived growth factor-related protein 2-like</fullName>
    </recommendedName>
</protein>